<dbReference type="InterPro" id="IPR000653">
    <property type="entry name" value="DegT/StrS_aminotransferase"/>
</dbReference>
<dbReference type="SUPFAM" id="SSF53383">
    <property type="entry name" value="PLP-dependent transferases"/>
    <property type="match status" value="1"/>
</dbReference>
<comment type="cofactor">
    <cofactor evidence="1">
        <name>pyridoxal 5'-phosphate</name>
        <dbReference type="ChEBI" id="CHEBI:597326"/>
    </cofactor>
</comment>
<dbReference type="PANTHER" id="PTHR30244:SF34">
    <property type="entry name" value="DTDP-4-AMINO-4,6-DIDEOXYGALACTOSE TRANSAMINASE"/>
    <property type="match status" value="1"/>
</dbReference>
<dbReference type="Pfam" id="PF01041">
    <property type="entry name" value="DegT_DnrJ_EryC1"/>
    <property type="match status" value="1"/>
</dbReference>
<evidence type="ECO:0000313" key="4">
    <source>
        <dbReference type="Proteomes" id="UP000199696"/>
    </source>
</evidence>
<dbReference type="InterPro" id="IPR015424">
    <property type="entry name" value="PyrdxlP-dep_Trfase"/>
</dbReference>
<dbReference type="GO" id="GO:0030170">
    <property type="term" value="F:pyridoxal phosphate binding"/>
    <property type="evidence" value="ECO:0007669"/>
    <property type="project" value="TreeGrafter"/>
</dbReference>
<organism evidence="3 4">
    <name type="scientific">Micromonospora eburnea</name>
    <dbReference type="NCBI Taxonomy" id="227316"/>
    <lineage>
        <taxon>Bacteria</taxon>
        <taxon>Bacillati</taxon>
        <taxon>Actinomycetota</taxon>
        <taxon>Actinomycetes</taxon>
        <taxon>Micromonosporales</taxon>
        <taxon>Micromonosporaceae</taxon>
        <taxon>Micromonospora</taxon>
    </lineage>
</organism>
<keyword evidence="2" id="KW-0663">Pyridoxal phosphate</keyword>
<keyword evidence="3" id="KW-0032">Aminotransferase</keyword>
<dbReference type="Gene3D" id="3.90.1150.10">
    <property type="entry name" value="Aspartate Aminotransferase, domain 1"/>
    <property type="match status" value="1"/>
</dbReference>
<evidence type="ECO:0000313" key="3">
    <source>
        <dbReference type="EMBL" id="SCL60096.1"/>
    </source>
</evidence>
<dbReference type="GO" id="GO:0008483">
    <property type="term" value="F:transaminase activity"/>
    <property type="evidence" value="ECO:0007669"/>
    <property type="project" value="UniProtKB-KW"/>
</dbReference>
<dbReference type="GO" id="GO:0000271">
    <property type="term" value="P:polysaccharide biosynthetic process"/>
    <property type="evidence" value="ECO:0007669"/>
    <property type="project" value="TreeGrafter"/>
</dbReference>
<accession>A0A1C6V1C4</accession>
<protein>
    <submittedName>
        <fullName evidence="3">L-glutamine:scyllo-inosose aminotransferase</fullName>
    </submittedName>
</protein>
<gene>
    <name evidence="3" type="ORF">GA0070604_4219</name>
</gene>
<keyword evidence="4" id="KW-1185">Reference proteome</keyword>
<proteinExistence type="inferred from homology"/>
<dbReference type="RefSeq" id="WP_091121052.1">
    <property type="nucleotide sequence ID" value="NZ_FMHY01000002.1"/>
</dbReference>
<dbReference type="AlphaFoldDB" id="A0A1C6V1C4"/>
<keyword evidence="3" id="KW-0808">Transferase</keyword>
<evidence type="ECO:0000256" key="1">
    <source>
        <dbReference type="ARBA" id="ARBA00001933"/>
    </source>
</evidence>
<dbReference type="Proteomes" id="UP000199696">
    <property type="component" value="Unassembled WGS sequence"/>
</dbReference>
<name>A0A1C6V1C4_9ACTN</name>
<dbReference type="OrthoDB" id="9804264at2"/>
<dbReference type="PANTHER" id="PTHR30244">
    <property type="entry name" value="TRANSAMINASE"/>
    <property type="match status" value="1"/>
</dbReference>
<sequence>MTIVGTSPLALFGGTPVHDTSWPTWPQATESTLRMLQEAATSGRWAVSGAYTGTPPFEQRFARAFADYHGVPYAVPCTNGSSGLTIAMEALGIGPGTEVIVPGLTWVACASAAASLGAVPILVDVDPDTLSISVEAARSAITERTRAILVVHAYCSAADVDGFLKLSEETGIPLIEDCSQAHGAEWRGRKVGTFGTIGVFSLQQTKVITSGEGGITITSDAQLYDHLQQFRANGRRYTANPVVGQLDIEEVGAVEGHNYSMSEFHAAVALSQLELFDEQQRLRARNGALLEKLLAEIPGVATLPVPEGLTARTYYDFVIRLNPEVLGPFPVTRVVDALTAELNVFFETLDTPLNANPLYVPLKSPRLPRAEEERRLFLPSRFDLPAATAAYHSCVAFLHHALLGTEDDVRAIAEAVAKVTENLDHLRTDAGGSRS</sequence>
<dbReference type="InterPro" id="IPR015422">
    <property type="entry name" value="PyrdxlP-dep_Trfase_small"/>
</dbReference>
<dbReference type="EMBL" id="FMHY01000002">
    <property type="protein sequence ID" value="SCL60096.1"/>
    <property type="molecule type" value="Genomic_DNA"/>
</dbReference>
<dbReference type="InterPro" id="IPR015421">
    <property type="entry name" value="PyrdxlP-dep_Trfase_major"/>
</dbReference>
<dbReference type="STRING" id="227316.GA0070604_4219"/>
<evidence type="ECO:0000256" key="2">
    <source>
        <dbReference type="RuleBase" id="RU004508"/>
    </source>
</evidence>
<comment type="similarity">
    <text evidence="2">Belongs to the DegT/DnrJ/EryC1 family.</text>
</comment>
<reference evidence="4" key="1">
    <citation type="submission" date="2016-06" db="EMBL/GenBank/DDBJ databases">
        <authorList>
            <person name="Varghese N."/>
            <person name="Submissions Spin"/>
        </authorList>
    </citation>
    <scope>NUCLEOTIDE SEQUENCE [LARGE SCALE GENOMIC DNA]</scope>
    <source>
        <strain evidence="4">DSM 44814</strain>
    </source>
</reference>
<dbReference type="CDD" id="cd00616">
    <property type="entry name" value="AHBA_syn"/>
    <property type="match status" value="1"/>
</dbReference>
<dbReference type="Gene3D" id="3.40.640.10">
    <property type="entry name" value="Type I PLP-dependent aspartate aminotransferase-like (Major domain)"/>
    <property type="match status" value="1"/>
</dbReference>